<sequence>MPLFAFGTCGWTVNDVIPGYRFNSISQYPGGPSAVSNEPLAMPLPVVRRRGLAPPPRPPPPPARRRKMIPGSAGELAASVGEDFLNNNGVLSVLLETPSGFAVFYFCGLFLYAPDAIRNLWVNFATYTRARNIVWIKEFQTFDDKSSAINVDTGVNKQLTEMIMKSRSPGEELVVGKPEYRSIIESCLGIPCLHNEIVMELMWGMKHLMRSLVRREKSDLPKEDLLPMSQGLEMLLSRYGFDVEPGMVNDQIVVTASVLFECDAVEEKHYPGFRAIGRYLKKISGIDCVNWDVLKLATAFNIICSHEVGDSDEMFSQDVQTKLLDENTSIR</sequence>
<keyword evidence="2" id="KW-1185">Reference proteome</keyword>
<dbReference type="Proteomes" id="UP001732700">
    <property type="component" value="Chromosome 3D"/>
</dbReference>
<evidence type="ECO:0000313" key="2">
    <source>
        <dbReference type="Proteomes" id="UP001732700"/>
    </source>
</evidence>
<evidence type="ECO:0000313" key="1">
    <source>
        <dbReference type="EnsemblPlants" id="AVESA.00010b.r2.3DG0543820.1.CDS"/>
    </source>
</evidence>
<dbReference type="EnsemblPlants" id="AVESA.00010b.r2.3DG0543820.1">
    <property type="protein sequence ID" value="AVESA.00010b.r2.3DG0543820.1.CDS"/>
    <property type="gene ID" value="AVESA.00010b.r2.3DG0543820"/>
</dbReference>
<organism evidence="1 2">
    <name type="scientific">Avena sativa</name>
    <name type="common">Oat</name>
    <dbReference type="NCBI Taxonomy" id="4498"/>
    <lineage>
        <taxon>Eukaryota</taxon>
        <taxon>Viridiplantae</taxon>
        <taxon>Streptophyta</taxon>
        <taxon>Embryophyta</taxon>
        <taxon>Tracheophyta</taxon>
        <taxon>Spermatophyta</taxon>
        <taxon>Magnoliopsida</taxon>
        <taxon>Liliopsida</taxon>
        <taxon>Poales</taxon>
        <taxon>Poaceae</taxon>
        <taxon>BOP clade</taxon>
        <taxon>Pooideae</taxon>
        <taxon>Poodae</taxon>
        <taxon>Poeae</taxon>
        <taxon>Poeae Chloroplast Group 1 (Aveneae type)</taxon>
        <taxon>Aveninae</taxon>
        <taxon>Avena</taxon>
    </lineage>
</organism>
<name>A0ACD5W2L3_AVESA</name>
<accession>A0ACD5W2L3</accession>
<proteinExistence type="predicted"/>
<reference evidence="1" key="1">
    <citation type="submission" date="2021-05" db="EMBL/GenBank/DDBJ databases">
        <authorList>
            <person name="Scholz U."/>
            <person name="Mascher M."/>
            <person name="Fiebig A."/>
        </authorList>
    </citation>
    <scope>NUCLEOTIDE SEQUENCE [LARGE SCALE GENOMIC DNA]</scope>
</reference>
<reference evidence="1" key="2">
    <citation type="submission" date="2025-09" db="UniProtKB">
        <authorList>
            <consortium name="EnsemblPlants"/>
        </authorList>
    </citation>
    <scope>IDENTIFICATION</scope>
</reference>
<protein>
    <submittedName>
        <fullName evidence="1">Uncharacterized protein</fullName>
    </submittedName>
</protein>